<feature type="compositionally biased region" description="Polar residues" evidence="1">
    <location>
        <begin position="73"/>
        <end position="101"/>
    </location>
</feature>
<organism evidence="2 3">
    <name type="scientific">Phytophthora fragariaefolia</name>
    <dbReference type="NCBI Taxonomy" id="1490495"/>
    <lineage>
        <taxon>Eukaryota</taxon>
        <taxon>Sar</taxon>
        <taxon>Stramenopiles</taxon>
        <taxon>Oomycota</taxon>
        <taxon>Peronosporomycetes</taxon>
        <taxon>Peronosporales</taxon>
        <taxon>Peronosporaceae</taxon>
        <taxon>Phytophthora</taxon>
    </lineage>
</organism>
<evidence type="ECO:0000313" key="3">
    <source>
        <dbReference type="Proteomes" id="UP001165121"/>
    </source>
</evidence>
<evidence type="ECO:0000313" key="2">
    <source>
        <dbReference type="EMBL" id="GMF40643.1"/>
    </source>
</evidence>
<sequence length="101" mass="11375">MMEVDAVWGSRGDGQHECGRSRRELDRLSLLKGAEDEELHNGQQTPAESTLKNDIRRAERVRDNKAVTILPRTAQSRTTQVQRSSRETSYGSDEQSRSSSS</sequence>
<accession>A0A9W7CS01</accession>
<keyword evidence="3" id="KW-1185">Reference proteome</keyword>
<proteinExistence type="predicted"/>
<gene>
    <name evidence="2" type="ORF">Pfra01_001254200</name>
</gene>
<feature type="compositionally biased region" description="Polar residues" evidence="1">
    <location>
        <begin position="41"/>
        <end position="50"/>
    </location>
</feature>
<feature type="compositionally biased region" description="Basic and acidic residues" evidence="1">
    <location>
        <begin position="51"/>
        <end position="65"/>
    </location>
</feature>
<protein>
    <submittedName>
        <fullName evidence="2">Unnamed protein product</fullName>
    </submittedName>
</protein>
<feature type="region of interest" description="Disordered" evidence="1">
    <location>
        <begin position="1"/>
        <end position="22"/>
    </location>
</feature>
<reference evidence="2" key="1">
    <citation type="submission" date="2023-04" db="EMBL/GenBank/DDBJ databases">
        <title>Phytophthora fragariaefolia NBRC 109709.</title>
        <authorList>
            <person name="Ichikawa N."/>
            <person name="Sato H."/>
            <person name="Tonouchi N."/>
        </authorList>
    </citation>
    <scope>NUCLEOTIDE SEQUENCE</scope>
    <source>
        <strain evidence="2">NBRC 109709</strain>
    </source>
</reference>
<comment type="caution">
    <text evidence="2">The sequence shown here is derived from an EMBL/GenBank/DDBJ whole genome shotgun (WGS) entry which is preliminary data.</text>
</comment>
<dbReference type="AlphaFoldDB" id="A0A9W7CS01"/>
<feature type="compositionally biased region" description="Basic and acidic residues" evidence="1">
    <location>
        <begin position="13"/>
        <end position="22"/>
    </location>
</feature>
<name>A0A9W7CS01_9STRA</name>
<feature type="region of interest" description="Disordered" evidence="1">
    <location>
        <begin position="34"/>
        <end position="101"/>
    </location>
</feature>
<evidence type="ECO:0000256" key="1">
    <source>
        <dbReference type="SAM" id="MobiDB-lite"/>
    </source>
</evidence>
<dbReference type="EMBL" id="BSXT01001264">
    <property type="protein sequence ID" value="GMF40643.1"/>
    <property type="molecule type" value="Genomic_DNA"/>
</dbReference>
<dbReference type="Proteomes" id="UP001165121">
    <property type="component" value="Unassembled WGS sequence"/>
</dbReference>